<reference evidence="1 2" key="1">
    <citation type="submission" date="2008-07" db="EMBL/GenBank/DDBJ databases">
        <authorList>
            <person name="Tandeau de Marsac N."/>
            <person name="Ferriera S."/>
            <person name="Johnson J."/>
            <person name="Kravitz S."/>
            <person name="Beeson K."/>
            <person name="Sutton G."/>
            <person name="Rogers Y.-H."/>
            <person name="Friedman R."/>
            <person name="Frazier M."/>
            <person name="Venter J.C."/>
        </authorList>
    </citation>
    <scope>NUCLEOTIDE SEQUENCE [LARGE SCALE GENOMIC DNA]</scope>
    <source>
        <strain evidence="1 2">PCC 7420</strain>
    </source>
</reference>
<dbReference type="STRING" id="118168.MC7420_1020"/>
<dbReference type="HOGENOM" id="CLU_3006395_0_0_3"/>
<gene>
    <name evidence="1" type="ORF">MC7420_1020</name>
</gene>
<evidence type="ECO:0000313" key="2">
    <source>
        <dbReference type="Proteomes" id="UP000003835"/>
    </source>
</evidence>
<keyword evidence="2" id="KW-1185">Reference proteome</keyword>
<protein>
    <submittedName>
        <fullName evidence="1">Uncharacterized protein</fullName>
    </submittedName>
</protein>
<accession>B4W0A6</accession>
<dbReference type="AlphaFoldDB" id="B4W0A6"/>
<organism evidence="1 2">
    <name type="scientific">Coleofasciculus chthonoplastes PCC 7420</name>
    <dbReference type="NCBI Taxonomy" id="118168"/>
    <lineage>
        <taxon>Bacteria</taxon>
        <taxon>Bacillati</taxon>
        <taxon>Cyanobacteriota</taxon>
        <taxon>Cyanophyceae</taxon>
        <taxon>Coleofasciculales</taxon>
        <taxon>Coleofasciculaceae</taxon>
        <taxon>Coleofasciculus</taxon>
    </lineage>
</organism>
<dbReference type="EMBL" id="DS989865">
    <property type="protein sequence ID" value="EDX72351.1"/>
    <property type="molecule type" value="Genomic_DNA"/>
</dbReference>
<dbReference type="Proteomes" id="UP000003835">
    <property type="component" value="Unassembled WGS sequence"/>
</dbReference>
<sequence length="56" mass="6005">MFSQRVGSVKFGGEFRGESFVSIQLVFPASGKTGLQPNCRPNCIVSIQLVFPASGK</sequence>
<proteinExistence type="predicted"/>
<evidence type="ECO:0000313" key="1">
    <source>
        <dbReference type="EMBL" id="EDX72351.1"/>
    </source>
</evidence>
<name>B4W0A6_9CYAN</name>